<dbReference type="Proteomes" id="UP000650485">
    <property type="component" value="Unassembled WGS sequence"/>
</dbReference>
<evidence type="ECO:0000313" key="3">
    <source>
        <dbReference type="Proteomes" id="UP000650485"/>
    </source>
</evidence>
<keyword evidence="1" id="KW-0472">Membrane</keyword>
<reference evidence="2" key="1">
    <citation type="submission" date="2020-08" db="EMBL/GenBank/DDBJ databases">
        <title>Complete genome sequence of Weissella confusa strain FS54 provides insights into metabolic potential.</title>
        <authorList>
            <person name="Fhoula I."/>
            <person name="Najjari A."/>
            <person name="Lekired A."/>
            <person name="Bessrour-Aouam N."/>
            <person name="Jaballah S."/>
            <person name="Klibi N."/>
            <person name="Ouzari H.-I."/>
        </authorList>
    </citation>
    <scope>NUCLEOTIDE SEQUENCE</scope>
    <source>
        <strain evidence="2">FS54</strain>
    </source>
</reference>
<dbReference type="AlphaFoldDB" id="A0A923NE72"/>
<feature type="transmembrane region" description="Helical" evidence="1">
    <location>
        <begin position="6"/>
        <end position="21"/>
    </location>
</feature>
<accession>A0A923NE72</accession>
<gene>
    <name evidence="2" type="ORF">H7R52_00565</name>
</gene>
<name>A0A923NE72_WEICO</name>
<evidence type="ECO:0000313" key="2">
    <source>
        <dbReference type="EMBL" id="MBC6498090.1"/>
    </source>
</evidence>
<evidence type="ECO:0000256" key="1">
    <source>
        <dbReference type="SAM" id="Phobius"/>
    </source>
</evidence>
<keyword evidence="1" id="KW-1133">Transmembrane helix</keyword>
<dbReference type="EMBL" id="JACSZT010000002">
    <property type="protein sequence ID" value="MBC6498090.1"/>
    <property type="molecule type" value="Genomic_DNA"/>
</dbReference>
<comment type="caution">
    <text evidence="2">The sequence shown here is derived from an EMBL/GenBank/DDBJ whole genome shotgun (WGS) entry which is preliminary data.</text>
</comment>
<organism evidence="2 3">
    <name type="scientific">Weissella confusa</name>
    <name type="common">Lactobacillus confusus</name>
    <dbReference type="NCBI Taxonomy" id="1583"/>
    <lineage>
        <taxon>Bacteria</taxon>
        <taxon>Bacillati</taxon>
        <taxon>Bacillota</taxon>
        <taxon>Bacilli</taxon>
        <taxon>Lactobacillales</taxon>
        <taxon>Lactobacillaceae</taxon>
        <taxon>Weissella</taxon>
    </lineage>
</organism>
<sequence>MKINVWFIFFFGALGGLLFNYDKAGLYHDQKYLKFGGAIYRHLFDCCG</sequence>
<proteinExistence type="predicted"/>
<protein>
    <submittedName>
        <fullName evidence="2">Uncharacterized protein</fullName>
    </submittedName>
</protein>
<keyword evidence="1" id="KW-0812">Transmembrane</keyword>